<evidence type="ECO:0000256" key="1">
    <source>
        <dbReference type="SAM" id="MobiDB-lite"/>
    </source>
</evidence>
<sequence>MALQLPMAPINYGIDVPDPSQTFLQAFKTGTAITETRMAQEQAQRQAEQQKTVMQAFERLRQPGATAKDYADLAMMLPETQAKAVRESFGLINADQQQNALQRSGQVFSAFKSGKPDIAVNLLDQQITARRNGGDEEGAKFLETWRDVAKENPKAAEDYFGFTISQMPGGDKVIESAVKLEEDRRKQQLQPFTLRKATSEAIIKEAEAKFAPDKFGLEINLTQSQIDQAKAARRASDAAAAKSGADARRAQAEADQISAGIIPADKRPETETKFRNEYNNQTKPYQEVKSAYGRVLSSEDTAVGDLSLIFGYMKMLDPGSVVREGEFATAQNAAGVPERIMNVYNKVASGERLNKSQREAFKGQAKGLYNSALEGEKTVRTGLERIAKGYGLKTENIFYSPTETAPTAPGAPAPAAPSAPAPAQVSVTAPNGQVITFPNQQAADAFKKAAGIR</sequence>
<feature type="compositionally biased region" description="Pro residues" evidence="1">
    <location>
        <begin position="409"/>
        <end position="420"/>
    </location>
</feature>
<gene>
    <name evidence="2" type="ORF">UFOVP1374_17</name>
</gene>
<dbReference type="Pfam" id="PF12600">
    <property type="entry name" value="DUF3769"/>
    <property type="match status" value="1"/>
</dbReference>
<organism evidence="2">
    <name type="scientific">uncultured Caudovirales phage</name>
    <dbReference type="NCBI Taxonomy" id="2100421"/>
    <lineage>
        <taxon>Viruses</taxon>
        <taxon>Duplodnaviria</taxon>
        <taxon>Heunggongvirae</taxon>
        <taxon>Uroviricota</taxon>
        <taxon>Caudoviricetes</taxon>
        <taxon>Peduoviridae</taxon>
        <taxon>Maltschvirus</taxon>
        <taxon>Maltschvirus maltsch</taxon>
    </lineage>
</organism>
<dbReference type="InterPro" id="IPR022244">
    <property type="entry name" value="DUF3769"/>
</dbReference>
<reference evidence="2" key="1">
    <citation type="submission" date="2020-05" db="EMBL/GenBank/DDBJ databases">
        <authorList>
            <person name="Chiriac C."/>
            <person name="Salcher M."/>
            <person name="Ghai R."/>
            <person name="Kavagutti S V."/>
        </authorList>
    </citation>
    <scope>NUCLEOTIDE SEQUENCE</scope>
</reference>
<accession>A0A6J5S4K7</accession>
<proteinExistence type="predicted"/>
<name>A0A6J5S4K7_9CAUD</name>
<feature type="region of interest" description="Disordered" evidence="1">
    <location>
        <begin position="401"/>
        <end position="425"/>
    </location>
</feature>
<dbReference type="EMBL" id="LR797321">
    <property type="protein sequence ID" value="CAB4202375.1"/>
    <property type="molecule type" value="Genomic_DNA"/>
</dbReference>
<evidence type="ECO:0000313" key="2">
    <source>
        <dbReference type="EMBL" id="CAB4202375.1"/>
    </source>
</evidence>
<protein>
    <submittedName>
        <fullName evidence="2">Uncharacterized protein</fullName>
    </submittedName>
</protein>